<keyword evidence="6" id="KW-1185">Reference proteome</keyword>
<comment type="caution">
    <text evidence="5">The sequence shown here is derived from an EMBL/GenBank/DDBJ whole genome shotgun (WGS) entry which is preliminary data.</text>
</comment>
<gene>
    <name evidence="5" type="ORF">C2S53_011388</name>
</gene>
<evidence type="ECO:0000256" key="1">
    <source>
        <dbReference type="ARBA" id="ARBA00007626"/>
    </source>
</evidence>
<feature type="repeat" description="PPR" evidence="3">
    <location>
        <begin position="363"/>
        <end position="397"/>
    </location>
</feature>
<dbReference type="InterPro" id="IPR050872">
    <property type="entry name" value="PPR_P_subfamily"/>
</dbReference>
<accession>A0AAD4J9T7</accession>
<dbReference type="PROSITE" id="PS51375">
    <property type="entry name" value="PPR"/>
    <property type="match status" value="15"/>
</dbReference>
<evidence type="ECO:0000313" key="5">
    <source>
        <dbReference type="EMBL" id="KAH6829609.1"/>
    </source>
</evidence>
<dbReference type="Pfam" id="PF23276">
    <property type="entry name" value="TPR_24"/>
    <property type="match status" value="1"/>
</dbReference>
<dbReference type="Proteomes" id="UP001190926">
    <property type="component" value="Unassembled WGS sequence"/>
</dbReference>
<feature type="repeat" description="PPR" evidence="3">
    <location>
        <begin position="813"/>
        <end position="847"/>
    </location>
</feature>
<feature type="repeat" description="PPR" evidence="3">
    <location>
        <begin position="744"/>
        <end position="778"/>
    </location>
</feature>
<feature type="repeat" description="PPR" evidence="3">
    <location>
        <begin position="953"/>
        <end position="987"/>
    </location>
</feature>
<dbReference type="NCBIfam" id="TIGR00756">
    <property type="entry name" value="PPR"/>
    <property type="match status" value="9"/>
</dbReference>
<feature type="repeat" description="PPR" evidence="3">
    <location>
        <begin position="883"/>
        <end position="917"/>
    </location>
</feature>
<keyword evidence="2" id="KW-0677">Repeat</keyword>
<dbReference type="InterPro" id="IPR057027">
    <property type="entry name" value="TPR_mt"/>
</dbReference>
<dbReference type="InterPro" id="IPR002885">
    <property type="entry name" value="PPR_rpt"/>
</dbReference>
<organism evidence="5 6">
    <name type="scientific">Perilla frutescens var. hirtella</name>
    <name type="common">Perilla citriodora</name>
    <name type="synonym">Perilla setoyensis</name>
    <dbReference type="NCBI Taxonomy" id="608512"/>
    <lineage>
        <taxon>Eukaryota</taxon>
        <taxon>Viridiplantae</taxon>
        <taxon>Streptophyta</taxon>
        <taxon>Embryophyta</taxon>
        <taxon>Tracheophyta</taxon>
        <taxon>Spermatophyta</taxon>
        <taxon>Magnoliopsida</taxon>
        <taxon>eudicotyledons</taxon>
        <taxon>Gunneridae</taxon>
        <taxon>Pentapetalae</taxon>
        <taxon>asterids</taxon>
        <taxon>lamiids</taxon>
        <taxon>Lamiales</taxon>
        <taxon>Lamiaceae</taxon>
        <taxon>Nepetoideae</taxon>
        <taxon>Elsholtzieae</taxon>
        <taxon>Perilla</taxon>
    </lineage>
</organism>
<feature type="domain" description="Pentatricopeptide repeat-containing protein-mitochondrial" evidence="4">
    <location>
        <begin position="940"/>
        <end position="1046"/>
    </location>
</feature>
<feature type="repeat" description="PPR" evidence="3">
    <location>
        <begin position="1163"/>
        <end position="1197"/>
    </location>
</feature>
<dbReference type="Pfam" id="PF01535">
    <property type="entry name" value="PPR"/>
    <property type="match status" value="8"/>
</dbReference>
<feature type="repeat" description="PPR" evidence="3">
    <location>
        <begin position="261"/>
        <end position="295"/>
    </location>
</feature>
<proteinExistence type="inferred from homology"/>
<feature type="repeat" description="PPR" evidence="3">
    <location>
        <begin position="1023"/>
        <end position="1057"/>
    </location>
</feature>
<dbReference type="PANTHER" id="PTHR46128">
    <property type="entry name" value="MITOCHONDRIAL GROUP I INTRON SPLICING FACTOR CCM1"/>
    <property type="match status" value="1"/>
</dbReference>
<dbReference type="Gene3D" id="1.25.40.10">
    <property type="entry name" value="Tetratricopeptide repeat domain"/>
    <property type="match status" value="8"/>
</dbReference>
<feature type="repeat" description="PPR" evidence="3">
    <location>
        <begin position="1128"/>
        <end position="1162"/>
    </location>
</feature>
<dbReference type="InterPro" id="IPR011990">
    <property type="entry name" value="TPR-like_helical_dom_sf"/>
</dbReference>
<dbReference type="EMBL" id="SDAM02000106">
    <property type="protein sequence ID" value="KAH6829609.1"/>
    <property type="molecule type" value="Genomic_DNA"/>
</dbReference>
<dbReference type="PANTHER" id="PTHR46128:SF211">
    <property type="entry name" value="PENTACOTRIPEPTIDE-REPEAT REGION OF PRORP DOMAIN-CONTAINING PROTEIN"/>
    <property type="match status" value="1"/>
</dbReference>
<comment type="similarity">
    <text evidence="1">Belongs to the PPR family. P subfamily.</text>
</comment>
<feature type="repeat" description="PPR" evidence="3">
    <location>
        <begin position="398"/>
        <end position="432"/>
    </location>
</feature>
<name>A0AAD4J9T7_PERFH</name>
<protein>
    <recommendedName>
        <fullName evidence="4">Pentatricopeptide repeat-containing protein-mitochondrial domain-containing protein</fullName>
    </recommendedName>
</protein>
<evidence type="ECO:0000259" key="4">
    <source>
        <dbReference type="Pfam" id="PF23276"/>
    </source>
</evidence>
<feature type="repeat" description="PPR" evidence="3">
    <location>
        <begin position="988"/>
        <end position="1022"/>
    </location>
</feature>
<evidence type="ECO:0000256" key="2">
    <source>
        <dbReference type="ARBA" id="ARBA00022737"/>
    </source>
</evidence>
<dbReference type="AlphaFoldDB" id="A0AAD4J9T7"/>
<evidence type="ECO:0000313" key="6">
    <source>
        <dbReference type="Proteomes" id="UP001190926"/>
    </source>
</evidence>
<feature type="repeat" description="PPR" evidence="3">
    <location>
        <begin position="1058"/>
        <end position="1092"/>
    </location>
</feature>
<feature type="repeat" description="PPR" evidence="3">
    <location>
        <begin position="433"/>
        <end position="467"/>
    </location>
</feature>
<reference evidence="5 6" key="1">
    <citation type="journal article" date="2021" name="Nat. Commun.">
        <title>Incipient diploidization of the medicinal plant Perilla within 10,000 years.</title>
        <authorList>
            <person name="Zhang Y."/>
            <person name="Shen Q."/>
            <person name="Leng L."/>
            <person name="Zhang D."/>
            <person name="Chen S."/>
            <person name="Shi Y."/>
            <person name="Ning Z."/>
            <person name="Chen S."/>
        </authorList>
    </citation>
    <scope>NUCLEOTIDE SEQUENCE [LARGE SCALE GENOMIC DNA]</scope>
    <source>
        <strain evidence="6">cv. PC099</strain>
    </source>
</reference>
<sequence>MRHIIPHLYCTQPYSRRIRPILTPIFSYLCEAHFSTEASVENNLAHKDLSPQNFSGIAKSVISRCSRVWAADKGEKLTSLSLKDYIFKLSDISPEIVRPFWRVSALKPEDVLEILVGFEFGSGKFETEVKKVESLWGIFKWASEQFSEFEHLPRSCKIMASMLVQAGFYREVENLLSRRECQGFLLDCEGVFCDLIEGYLGEFELERAVLVYERMRGLSLVPRMESYQALLRYLIEVDGALLMYHVYEDMINMGIGGIMEDKWIHERIIRQLCVDGKVQDARDLFRKVVSFGMKPSNLAVNAIISGYCDKKDYDDLLSFFADLRVVPDVTHGNKILFSLCRNFGVEEASIFLQDLEELGFCTDEISLGILIGSSCHEGKLKDAFFYMSDIVSRGLKPHVYSYNALLSGIFKEGMWMHARDILVEMKDMGVAPDLSTYKVLLAGFCKARQFDEVKAIVYEMSDYNIVKLSSLGDPLAKGFELLGLSPLSVKIRRDNDKGFSKTEFYDKLGNGLYLDTDLDVYEKVITQVLYDAMIPDFNSYIMEKLHSPDTKDTLLMVDEMTRWGQEMSLPALSSLFCCLSRAPFGVKVINHHLNVMSKSFYHLDESTLNMLVQINCRKGFTFRARTIFDGMVQRGHTIDNDTYSALFFDACKKCDLICFRCCMKLACKSNWSPEVKDGKAILRCLCKKKMFNEALELFETMLFVSTYDILDIFDSLLEELCCQGCTSTACILLDEFSKQATIFYHIAYSRIVSGFCKEKRFTEAYKVYETMVSQCLSPPMDVSIQLISHLCRTNYEKAVELKNLCLRDHSSAQLPIHSAFMNVLCKSGRFREATNLFREALLEGLYPDVKIFNSLIEGYCGGNNLKKVTEIIGVMIRRNISISTSSYSNMVRLTCRDGKFSLALSLKELMLRVTCIPELVLYNILIFHISSMRNSFILDTVIDALQNKGLQFDDVTFNFVIRGFLLCKDVSHSLHYLTAMMREDLKPNNRSLRGVISSLCHSGEIEQALNLSREMESRGWIHDLVIQNNIVQVLLTKGRLHEAVRFLDRMASKDLIPNHIKYDYLIKQFSQHGRLDKAVDLLNITLQKGSSPESTSYDYVIKGFCDGQNLDVALDFHTEMLHRDLKPSMITWDILIHSLSERGQLEEAENLLKSMIQLGETPSREMFNCVINRYRSEKNTSKTSELLKAMQQMGYEPDFDTHWSLVSNLSRSSKKNESSFLSSLLSGFGFAGKSNTRNG</sequence>
<feature type="repeat" description="PPR" evidence="3">
    <location>
        <begin position="1093"/>
        <end position="1127"/>
    </location>
</feature>
<feature type="repeat" description="PPR" evidence="3">
    <location>
        <begin position="848"/>
        <end position="882"/>
    </location>
</feature>
<evidence type="ECO:0000256" key="3">
    <source>
        <dbReference type="PROSITE-ProRule" id="PRU00708"/>
    </source>
</evidence>
<dbReference type="Pfam" id="PF13041">
    <property type="entry name" value="PPR_2"/>
    <property type="match status" value="1"/>
</dbReference>